<feature type="domain" description="HTH araC/xylS-type" evidence="4">
    <location>
        <begin position="202"/>
        <end position="304"/>
    </location>
</feature>
<dbReference type="Gene3D" id="1.10.10.60">
    <property type="entry name" value="Homeodomain-like"/>
    <property type="match status" value="2"/>
</dbReference>
<sequence length="310" mass="35779">MEAQPIPYYDNLPDFLKAVKSIDATNRCFGIFPFEQFGGPGEIIPPFRSSTYVAALVTEGTGTIHLDGVPYRVQPGTLYFLRPWTVRSIHKEDQWHGYVLMFTAEFVTKRSMLSDPMHEYPFYRKGAQPLIHIKSDEANELAHQFELIVTEASHPTRSKSDRLDLIYHLLQASLIKSRQIYRQTLSAIEYSQPVSLVERFQSLLQMYYLPDPTRESTVLLTVHEAANRLHIHPHYLSDILKKYTGKTALQHIRERTAFEAQNLIRNTNLTVAEIGYQLHFDDPSNFTKFFKSITGITPRAYREQHYALAA</sequence>
<dbReference type="Gene3D" id="2.60.120.10">
    <property type="entry name" value="Jelly Rolls"/>
    <property type="match status" value="1"/>
</dbReference>
<dbReference type="STRING" id="1379870.SD10_26180"/>
<dbReference type="Pfam" id="PF02311">
    <property type="entry name" value="AraC_binding"/>
    <property type="match status" value="1"/>
</dbReference>
<gene>
    <name evidence="5" type="ORF">SD10_26180</name>
</gene>
<dbReference type="Proteomes" id="UP000033054">
    <property type="component" value="Chromosome"/>
</dbReference>
<dbReference type="SMART" id="SM00342">
    <property type="entry name" value="HTH_ARAC"/>
    <property type="match status" value="1"/>
</dbReference>
<organism evidence="5 6">
    <name type="scientific">Spirosoma radiotolerans</name>
    <dbReference type="NCBI Taxonomy" id="1379870"/>
    <lineage>
        <taxon>Bacteria</taxon>
        <taxon>Pseudomonadati</taxon>
        <taxon>Bacteroidota</taxon>
        <taxon>Cytophagia</taxon>
        <taxon>Cytophagales</taxon>
        <taxon>Cytophagaceae</taxon>
        <taxon>Spirosoma</taxon>
    </lineage>
</organism>
<dbReference type="InterPro" id="IPR003313">
    <property type="entry name" value="AraC-bd"/>
</dbReference>
<dbReference type="SUPFAM" id="SSF46689">
    <property type="entry name" value="Homeodomain-like"/>
    <property type="match status" value="1"/>
</dbReference>
<dbReference type="EMBL" id="CP010429">
    <property type="protein sequence ID" value="AKD57872.1"/>
    <property type="molecule type" value="Genomic_DNA"/>
</dbReference>
<dbReference type="SUPFAM" id="SSF51215">
    <property type="entry name" value="Regulatory protein AraC"/>
    <property type="match status" value="1"/>
</dbReference>
<evidence type="ECO:0000256" key="2">
    <source>
        <dbReference type="ARBA" id="ARBA00023125"/>
    </source>
</evidence>
<keyword evidence="1" id="KW-0805">Transcription regulation</keyword>
<evidence type="ECO:0000259" key="4">
    <source>
        <dbReference type="PROSITE" id="PS01124"/>
    </source>
</evidence>
<accession>A0A0E3V9Q6</accession>
<keyword evidence="6" id="KW-1185">Reference proteome</keyword>
<evidence type="ECO:0000313" key="6">
    <source>
        <dbReference type="Proteomes" id="UP000033054"/>
    </source>
</evidence>
<dbReference type="InterPro" id="IPR014710">
    <property type="entry name" value="RmlC-like_jellyroll"/>
</dbReference>
<dbReference type="InterPro" id="IPR037923">
    <property type="entry name" value="HTH-like"/>
</dbReference>
<protein>
    <submittedName>
        <fullName evidence="5">Transcriptional regulator</fullName>
    </submittedName>
</protein>
<dbReference type="PROSITE" id="PS01124">
    <property type="entry name" value="HTH_ARAC_FAMILY_2"/>
    <property type="match status" value="1"/>
</dbReference>
<name>A0A0E3V9Q6_9BACT</name>
<reference evidence="5 6" key="1">
    <citation type="journal article" date="2014" name="Curr. Microbiol.">
        <title>Spirosoma radiotolerans sp. nov., a gamma-radiation-resistant bacterium isolated from gamma ray-irradiated soil.</title>
        <authorList>
            <person name="Lee J.J."/>
            <person name="Srinivasan S."/>
            <person name="Lim S."/>
            <person name="Joe M."/>
            <person name="Im S."/>
            <person name="Bae S.I."/>
            <person name="Park K.R."/>
            <person name="Han J.H."/>
            <person name="Park S.H."/>
            <person name="Joo B.M."/>
            <person name="Park S.J."/>
            <person name="Kim M.K."/>
        </authorList>
    </citation>
    <scope>NUCLEOTIDE SEQUENCE [LARGE SCALE GENOMIC DNA]</scope>
    <source>
        <strain evidence="5 6">DG5A</strain>
    </source>
</reference>
<dbReference type="KEGG" id="srd:SD10_26180"/>
<dbReference type="HOGENOM" id="CLU_000445_88_2_10"/>
<dbReference type="OrthoDB" id="9793451at2"/>
<dbReference type="PATRIC" id="fig|1379870.5.peg.5657"/>
<dbReference type="PANTHER" id="PTHR43280:SF32">
    <property type="entry name" value="TRANSCRIPTIONAL REGULATORY PROTEIN"/>
    <property type="match status" value="1"/>
</dbReference>
<dbReference type="Pfam" id="PF12833">
    <property type="entry name" value="HTH_18"/>
    <property type="match status" value="1"/>
</dbReference>
<dbReference type="PANTHER" id="PTHR43280">
    <property type="entry name" value="ARAC-FAMILY TRANSCRIPTIONAL REGULATOR"/>
    <property type="match status" value="1"/>
</dbReference>
<dbReference type="AlphaFoldDB" id="A0A0E3V9Q6"/>
<dbReference type="GO" id="GO:0003700">
    <property type="term" value="F:DNA-binding transcription factor activity"/>
    <property type="evidence" value="ECO:0007669"/>
    <property type="project" value="InterPro"/>
</dbReference>
<evidence type="ECO:0000256" key="3">
    <source>
        <dbReference type="ARBA" id="ARBA00023163"/>
    </source>
</evidence>
<dbReference type="RefSeq" id="WP_046578106.1">
    <property type="nucleotide sequence ID" value="NZ_CP010429.1"/>
</dbReference>
<proteinExistence type="predicted"/>
<dbReference type="GO" id="GO:0043565">
    <property type="term" value="F:sequence-specific DNA binding"/>
    <property type="evidence" value="ECO:0007669"/>
    <property type="project" value="InterPro"/>
</dbReference>
<evidence type="ECO:0000313" key="5">
    <source>
        <dbReference type="EMBL" id="AKD57872.1"/>
    </source>
</evidence>
<evidence type="ECO:0000256" key="1">
    <source>
        <dbReference type="ARBA" id="ARBA00023015"/>
    </source>
</evidence>
<keyword evidence="3" id="KW-0804">Transcription</keyword>
<dbReference type="InterPro" id="IPR009057">
    <property type="entry name" value="Homeodomain-like_sf"/>
</dbReference>
<keyword evidence="2" id="KW-0238">DNA-binding</keyword>
<dbReference type="InterPro" id="IPR018060">
    <property type="entry name" value="HTH_AraC"/>
</dbReference>